<proteinExistence type="predicted"/>
<accession>A0A4Z2G7I8</accession>
<dbReference type="Proteomes" id="UP000314294">
    <property type="component" value="Unassembled WGS sequence"/>
</dbReference>
<sequence length="66" mass="7566">MPARLRPSGEKNDRGFTELLSAVDWNRDQSRFDLLNSVSQNTIEEEEEEEEMEVFVAAPCVLVPQI</sequence>
<dbReference type="EMBL" id="SRLO01000670">
    <property type="protein sequence ID" value="TNN49075.1"/>
    <property type="molecule type" value="Genomic_DNA"/>
</dbReference>
<name>A0A4Z2G7I8_9TELE</name>
<protein>
    <submittedName>
        <fullName evidence="1">Uncharacterized protein</fullName>
    </submittedName>
</protein>
<evidence type="ECO:0000313" key="2">
    <source>
        <dbReference type="Proteomes" id="UP000314294"/>
    </source>
</evidence>
<reference evidence="1 2" key="1">
    <citation type="submission" date="2019-03" db="EMBL/GenBank/DDBJ databases">
        <title>First draft genome of Liparis tanakae, snailfish: a comprehensive survey of snailfish specific genes.</title>
        <authorList>
            <person name="Kim W."/>
            <person name="Song I."/>
            <person name="Jeong J.-H."/>
            <person name="Kim D."/>
            <person name="Kim S."/>
            <person name="Ryu S."/>
            <person name="Song J.Y."/>
            <person name="Lee S.K."/>
        </authorList>
    </citation>
    <scope>NUCLEOTIDE SEQUENCE [LARGE SCALE GENOMIC DNA]</scope>
    <source>
        <tissue evidence="1">Muscle</tissue>
    </source>
</reference>
<comment type="caution">
    <text evidence="1">The sequence shown here is derived from an EMBL/GenBank/DDBJ whole genome shotgun (WGS) entry which is preliminary data.</text>
</comment>
<keyword evidence="2" id="KW-1185">Reference proteome</keyword>
<gene>
    <name evidence="1" type="ORF">EYF80_040732</name>
</gene>
<dbReference type="AlphaFoldDB" id="A0A4Z2G7I8"/>
<evidence type="ECO:0000313" key="1">
    <source>
        <dbReference type="EMBL" id="TNN49075.1"/>
    </source>
</evidence>
<organism evidence="1 2">
    <name type="scientific">Liparis tanakae</name>
    <name type="common">Tanaka's snailfish</name>
    <dbReference type="NCBI Taxonomy" id="230148"/>
    <lineage>
        <taxon>Eukaryota</taxon>
        <taxon>Metazoa</taxon>
        <taxon>Chordata</taxon>
        <taxon>Craniata</taxon>
        <taxon>Vertebrata</taxon>
        <taxon>Euteleostomi</taxon>
        <taxon>Actinopterygii</taxon>
        <taxon>Neopterygii</taxon>
        <taxon>Teleostei</taxon>
        <taxon>Neoteleostei</taxon>
        <taxon>Acanthomorphata</taxon>
        <taxon>Eupercaria</taxon>
        <taxon>Perciformes</taxon>
        <taxon>Cottioidei</taxon>
        <taxon>Cottales</taxon>
        <taxon>Liparidae</taxon>
        <taxon>Liparis</taxon>
    </lineage>
</organism>